<dbReference type="EMBL" id="BRYB01000825">
    <property type="protein sequence ID" value="GMI38441.1"/>
    <property type="molecule type" value="Genomic_DNA"/>
</dbReference>
<comment type="similarity">
    <text evidence="3">Belongs to the clathrin heavy chain family.</text>
</comment>
<evidence type="ECO:0000256" key="3">
    <source>
        <dbReference type="ARBA" id="ARBA00009535"/>
    </source>
</evidence>
<dbReference type="PROSITE" id="PS50236">
    <property type="entry name" value="CHCR"/>
    <property type="match status" value="6"/>
</dbReference>
<dbReference type="SUPFAM" id="SSF48371">
    <property type="entry name" value="ARM repeat"/>
    <property type="match status" value="6"/>
</dbReference>
<reference evidence="10 11" key="1">
    <citation type="journal article" date="2023" name="Commun. Biol.">
        <title>Genome analysis of Parmales, the sister group of diatoms, reveals the evolutionary specialization of diatoms from phago-mixotrophs to photoautotrophs.</title>
        <authorList>
            <person name="Ban H."/>
            <person name="Sato S."/>
            <person name="Yoshikawa S."/>
            <person name="Yamada K."/>
            <person name="Nakamura Y."/>
            <person name="Ichinomiya M."/>
            <person name="Sato N."/>
            <person name="Blanc-Mathieu R."/>
            <person name="Endo H."/>
            <person name="Kuwata A."/>
            <person name="Ogata H."/>
        </authorList>
    </citation>
    <scope>NUCLEOTIDE SEQUENCE [LARGE SCALE GENOMIC DNA]</scope>
</reference>
<dbReference type="InterPro" id="IPR016024">
    <property type="entry name" value="ARM-type_fold"/>
</dbReference>
<dbReference type="Pfam" id="PF13838">
    <property type="entry name" value="Clathrin_H_link"/>
    <property type="match status" value="1"/>
</dbReference>
<gene>
    <name evidence="10" type="ORF">TeGR_g3620</name>
</gene>
<evidence type="ECO:0000256" key="7">
    <source>
        <dbReference type="ARBA" id="ARBA00023329"/>
    </source>
</evidence>
<keyword evidence="4" id="KW-0677">Repeat</keyword>
<evidence type="ECO:0000256" key="5">
    <source>
        <dbReference type="ARBA" id="ARBA00023136"/>
    </source>
</evidence>
<comment type="caution">
    <text evidence="10">The sequence shown here is derived from an EMBL/GenBank/DDBJ whole genome shotgun (WGS) entry which is preliminary data.</text>
</comment>
<organism evidence="10 11">
    <name type="scientific">Tetraparma gracilis</name>
    <dbReference type="NCBI Taxonomy" id="2962635"/>
    <lineage>
        <taxon>Eukaryota</taxon>
        <taxon>Sar</taxon>
        <taxon>Stramenopiles</taxon>
        <taxon>Ochrophyta</taxon>
        <taxon>Bolidophyceae</taxon>
        <taxon>Parmales</taxon>
        <taxon>Triparmaceae</taxon>
        <taxon>Tetraparma</taxon>
    </lineage>
</organism>
<dbReference type="Pfam" id="PF00637">
    <property type="entry name" value="Clathrin"/>
    <property type="match status" value="6"/>
</dbReference>
<dbReference type="InterPro" id="IPR016025">
    <property type="entry name" value="Clathrin_H-chain_N"/>
</dbReference>
<name>A0ABQ6N1Q5_9STRA</name>
<dbReference type="InterPro" id="IPR015348">
    <property type="entry name" value="Clathrin_H-chain_linker_core"/>
</dbReference>
<dbReference type="Proteomes" id="UP001165060">
    <property type="component" value="Unassembled WGS sequence"/>
</dbReference>
<keyword evidence="11" id="KW-1185">Reference proteome</keyword>
<feature type="repeat" description="CHCR" evidence="8">
    <location>
        <begin position="504"/>
        <end position="645"/>
    </location>
</feature>
<dbReference type="Gene3D" id="1.25.40.10">
    <property type="entry name" value="Tetratricopeptide repeat domain"/>
    <property type="match status" value="2"/>
</dbReference>
<dbReference type="InterPro" id="IPR016341">
    <property type="entry name" value="Clathrin_heavy_chain"/>
</dbReference>
<feature type="repeat" description="CHCR" evidence="8">
    <location>
        <begin position="654"/>
        <end position="812"/>
    </location>
</feature>
<dbReference type="PANTHER" id="PTHR10292:SF1">
    <property type="entry name" value="CLATHRIN HEAVY CHAIN"/>
    <property type="match status" value="1"/>
</dbReference>
<dbReference type="SMART" id="SM00299">
    <property type="entry name" value="CLH"/>
    <property type="match status" value="6"/>
</dbReference>
<evidence type="ECO:0000256" key="6">
    <source>
        <dbReference type="ARBA" id="ARBA00023176"/>
    </source>
</evidence>
<feature type="non-terminal residue" evidence="10">
    <location>
        <position position="1"/>
    </location>
</feature>
<evidence type="ECO:0000256" key="8">
    <source>
        <dbReference type="PROSITE-ProRule" id="PRU01006"/>
    </source>
</evidence>
<dbReference type="SUPFAM" id="SSF50989">
    <property type="entry name" value="Clathrin heavy-chain terminal domain"/>
    <property type="match status" value="1"/>
</dbReference>
<dbReference type="Pfam" id="PF09268">
    <property type="entry name" value="Clathrin-link"/>
    <property type="match status" value="1"/>
</dbReference>
<evidence type="ECO:0000256" key="4">
    <source>
        <dbReference type="ARBA" id="ARBA00022737"/>
    </source>
</evidence>
<dbReference type="InterPro" id="IPR011990">
    <property type="entry name" value="TPR-like_helical_dom_sf"/>
</dbReference>
<dbReference type="Gene3D" id="1.25.40.30">
    <property type="match status" value="1"/>
</dbReference>
<dbReference type="Gene3D" id="1.25.40.730">
    <property type="match status" value="1"/>
</dbReference>
<accession>A0ABQ6N1Q5</accession>
<keyword evidence="5" id="KW-0472">Membrane</keyword>
<dbReference type="PANTHER" id="PTHR10292">
    <property type="entry name" value="CLATHRIN HEAVY CHAIN RELATED"/>
    <property type="match status" value="1"/>
</dbReference>
<dbReference type="InterPro" id="IPR012331">
    <property type="entry name" value="Clathrin_H-chain_linker"/>
</dbReference>
<feature type="repeat" description="CHCR" evidence="8">
    <location>
        <begin position="1110"/>
        <end position="1253"/>
    </location>
</feature>
<evidence type="ECO:0000313" key="10">
    <source>
        <dbReference type="EMBL" id="GMI38441.1"/>
    </source>
</evidence>
<evidence type="ECO:0000259" key="9">
    <source>
        <dbReference type="Pfam" id="PF09268"/>
    </source>
</evidence>
<evidence type="ECO:0000256" key="1">
    <source>
        <dbReference type="ARBA" id="ARBA00004180"/>
    </source>
</evidence>
<sequence>EDQPPKLFVMEIGRDPAQTVGAPVKLQPQAIPMPAEAPNDFPVTMQASSKHDIVFMITKMGYLFMFDVHTARALYRARISTDTVFTACPQTSTGGVLGVTIRKGKVLQMQVNEETLVPYVMNTLRDNQLAIALASRMNLPGAEQLYVPERFDRLMGVQDVAGAAKIAAAAPQGILRNTATIQRFQQIPAQPGQPQPVFQYFSTLLEKGKLNATESLELARPVLQQGRANLLTKWLQEDKLECSEQLGDLLASTDLEMALSVYLRANVPEKAINCFAQRGEFDKLVAYAAKVGYRCDYGMMLQQLLRQNPTSAVDFAKKLAGAEGGPLIDVKQATDIFMSLNRVQECTAFLLEALKDNQASQGALQTKLLEMNLLGGSPQVADAIMQNNMFTHYDRQHVAKLYIEAAANLGQFKEVERVCRDSTVYDADKVKTFLMDKKLADPRPLIHVCDRQDFIEEMTAYLYSNNLNKYIEVYVQKVSPQKTPQVVGKLLEMDCNEDFVRGLLNSVGQACPVDELVEQVERRNRLRLLQPWLEARVATGNTEPSTHNAIGKIYITLNRDPVQFLSNNQFYEPAVLGKYCEKLDPSLAFLAYKKAGGACDEDLLRVTTENGLFKDQARYLVEKQDMELWGTVLNADDETGSKRSLIDSIVQFALPETKNADEVSTTVKAFLAAEMSLELIELLDRIVLQGSDFSDNKNLQNLLIITAVKSDQDRVMEYINRLDNFDGPEIAKIAIGEQYELFEEAIVIYTKFAKVATDDAERDALNVSAIEVLVDRMKALERAKEFAERVNVKDCWSKLASAQLGEGMIHDAITSYCKSEDATNYTAVIAAAEAESNYDDLCTYLIMARASIKENELDTALIYAYAKTEKISDLEQLVSSPNVANIMEIGERCFGEGLYDAAKILFESINNNAKLALCYVNIGNYREAVDAATKANAISTWKEVNIACVKDEEFRLASICGLHIIVHPDHLEELISTYENAGQPLELLKMMEQGLGLEGAHAGIFTELGCLYSKYQSEKLMEHIKIFWSRMNVPKLLRACETALLWDEAVYLYKEDGQHDSAVKTMIDHASAFKNDLFLDCVQKARNQEVFYKSIQFYNEQHPLLLVRLLQVLTPNLDHARVVHMSRKTDSLGLIMPYLKIVQKENLTAVNEAINELYIEDEDFEALQTSLDEYDNFDQISLAQRLEKHELLEFRRVAAHIYKTNKRWKASMDLSKQDKMYKDAIETSNSSADPALVEELMRFFVDNKDKECFCAMLFTCNELVKPDVAMELAWRNGYTDYAMPYIIQYVKNLSEKVKEIDERTAPKEQEQEQAAAAAAGMMYGNEVMMITQGGGAGGYDPSYGQGQVPMGGMQPQMGGMMPQQGMNGGMMPPQGGMY</sequence>
<feature type="domain" description="Clathrin heavy chain linker core motif" evidence="9">
    <location>
        <begin position="113"/>
        <end position="136"/>
    </location>
</feature>
<proteinExistence type="inferred from homology"/>
<keyword evidence="7" id="KW-0968">Cytoplasmic vesicle</keyword>
<evidence type="ECO:0000256" key="2">
    <source>
        <dbReference type="ARBA" id="ARBA00004277"/>
    </source>
</evidence>
<evidence type="ECO:0000313" key="11">
    <source>
        <dbReference type="Proteomes" id="UP001165060"/>
    </source>
</evidence>
<protein>
    <recommendedName>
        <fullName evidence="9">Clathrin heavy chain linker core motif domain-containing protein</fullName>
    </recommendedName>
</protein>
<dbReference type="PIRSF" id="PIRSF002290">
    <property type="entry name" value="Clathrin_H_chain"/>
    <property type="match status" value="1"/>
</dbReference>
<dbReference type="InterPro" id="IPR055358">
    <property type="entry name" value="CHCR"/>
</dbReference>
<keyword evidence="6" id="KW-0168">Coated pit</keyword>
<feature type="repeat" description="CHCR" evidence="8">
    <location>
        <begin position="962"/>
        <end position="1107"/>
    </location>
</feature>
<feature type="repeat" description="CHCR" evidence="8">
    <location>
        <begin position="816"/>
        <end position="957"/>
    </location>
</feature>
<dbReference type="InterPro" id="IPR000547">
    <property type="entry name" value="Clathrin_H-chain/VPS_repeat"/>
</dbReference>
<feature type="repeat" description="CHCR" evidence="8">
    <location>
        <begin position="321"/>
        <end position="499"/>
    </location>
</feature>
<comment type="subcellular location">
    <subcellularLocation>
        <location evidence="1">Cytoplasmic vesicle membrane</location>
        <topology evidence="1">Peripheral membrane protein</topology>
        <orientation evidence="1">Cytoplasmic side</orientation>
    </subcellularLocation>
    <subcellularLocation>
        <location evidence="2">Membrane</location>
        <location evidence="2">Coated pit</location>
        <topology evidence="2">Peripheral membrane protein</topology>
        <orientation evidence="2">Cytoplasmic side</orientation>
    </subcellularLocation>
</comment>